<keyword evidence="2" id="KW-1185">Reference proteome</keyword>
<sequence length="41" mass="4497">MRRGWGGDCFGDYGVPCFSLHSLVRNSTMTSKKGHAHSLSL</sequence>
<evidence type="ECO:0000313" key="2">
    <source>
        <dbReference type="Proteomes" id="UP000001025"/>
    </source>
</evidence>
<proteinExistence type="predicted"/>
<evidence type="ECO:0000313" key="1">
    <source>
        <dbReference type="EMBL" id="CAD71824.1"/>
    </source>
</evidence>
<dbReference type="EnsemblBacteria" id="CAD71824">
    <property type="protein sequence ID" value="CAD71824"/>
    <property type="gene ID" value="RB930"/>
</dbReference>
<protein>
    <submittedName>
        <fullName evidence="1">Uncharacterized protein</fullName>
    </submittedName>
</protein>
<gene>
    <name evidence="1" type="ordered locus">RB930</name>
</gene>
<dbReference type="HOGENOM" id="CLU_3275746_0_0_0"/>
<organism evidence="1 2">
    <name type="scientific">Rhodopirellula baltica (strain DSM 10527 / NCIMB 13988 / SH1)</name>
    <dbReference type="NCBI Taxonomy" id="243090"/>
    <lineage>
        <taxon>Bacteria</taxon>
        <taxon>Pseudomonadati</taxon>
        <taxon>Planctomycetota</taxon>
        <taxon>Planctomycetia</taxon>
        <taxon>Pirellulales</taxon>
        <taxon>Pirellulaceae</taxon>
        <taxon>Rhodopirellula</taxon>
    </lineage>
</organism>
<name>Q7UY24_RHOBA</name>
<dbReference type="InParanoid" id="Q7UY24"/>
<dbReference type="STRING" id="243090.RB930"/>
<dbReference type="AlphaFoldDB" id="Q7UY24"/>
<dbReference type="Proteomes" id="UP000001025">
    <property type="component" value="Chromosome"/>
</dbReference>
<dbReference type="KEGG" id="rba:RB930"/>
<accession>Q7UY24</accession>
<reference evidence="1 2" key="1">
    <citation type="journal article" date="2003" name="Proc. Natl. Acad. Sci. U.S.A.">
        <title>Complete genome sequence of the marine planctomycete Pirellula sp. strain 1.</title>
        <authorList>
            <person name="Gloeckner F.O."/>
            <person name="Kube M."/>
            <person name="Bauer M."/>
            <person name="Teeling H."/>
            <person name="Lombardot T."/>
            <person name="Ludwig W."/>
            <person name="Gade D."/>
            <person name="Beck A."/>
            <person name="Borzym K."/>
            <person name="Heitmann K."/>
            <person name="Rabus R."/>
            <person name="Schlesner H."/>
            <person name="Amann R."/>
            <person name="Reinhardt R."/>
        </authorList>
    </citation>
    <scope>NUCLEOTIDE SEQUENCE [LARGE SCALE GENOMIC DNA]</scope>
    <source>
        <strain evidence="2">DSM 10527 / NCIMB 13988 / SH1</strain>
    </source>
</reference>
<dbReference type="EMBL" id="BX294134">
    <property type="protein sequence ID" value="CAD71824.1"/>
    <property type="molecule type" value="Genomic_DNA"/>
</dbReference>